<dbReference type="CDD" id="cd04208">
    <property type="entry name" value="CuRO_2_CuNIR"/>
    <property type="match status" value="1"/>
</dbReference>
<dbReference type="Pfam" id="PF25137">
    <property type="entry name" value="ADH_Fe_C"/>
    <property type="match status" value="1"/>
</dbReference>
<dbReference type="InterPro" id="IPR056798">
    <property type="entry name" value="ADH_Fe_C"/>
</dbReference>
<dbReference type="Pfam" id="PF07732">
    <property type="entry name" value="Cu-oxidase_3"/>
    <property type="match status" value="1"/>
</dbReference>
<protein>
    <submittedName>
        <fullName evidence="5">Dehydrogenase FUM7</fullName>
    </submittedName>
</protein>
<evidence type="ECO:0000256" key="1">
    <source>
        <dbReference type="ARBA" id="ARBA00023002"/>
    </source>
</evidence>
<reference evidence="5" key="1">
    <citation type="submission" date="2021-04" db="EMBL/GenBank/DDBJ databases">
        <title>First draft genome resource for Brassicaceae pathogens Fusarium oxysporum f. sp. raphani and Fusarium oxysporum f. sp. rapae.</title>
        <authorList>
            <person name="Asai S."/>
        </authorList>
    </citation>
    <scope>NUCLEOTIDE SEQUENCE</scope>
    <source>
        <strain evidence="5">Tf1262</strain>
    </source>
</reference>
<proteinExistence type="predicted"/>
<gene>
    <name evidence="5" type="primary">FUM7-4</name>
    <name evidence="5" type="ORF">Forpi1262_v018470</name>
</gene>
<dbReference type="Proteomes" id="UP000693942">
    <property type="component" value="Unassembled WGS sequence"/>
</dbReference>
<dbReference type="InterPro" id="IPR011707">
    <property type="entry name" value="Cu-oxidase-like_N"/>
</dbReference>
<evidence type="ECO:0000313" key="6">
    <source>
        <dbReference type="Proteomes" id="UP000693942"/>
    </source>
</evidence>
<dbReference type="EMBL" id="JAELUR010000034">
    <property type="protein sequence ID" value="KAG7404597.1"/>
    <property type="molecule type" value="Genomic_DNA"/>
</dbReference>
<dbReference type="Pfam" id="PF00465">
    <property type="entry name" value="Fe-ADH"/>
    <property type="match status" value="1"/>
</dbReference>
<keyword evidence="1" id="KW-0560">Oxidoreductase</keyword>
<evidence type="ECO:0000259" key="3">
    <source>
        <dbReference type="Pfam" id="PF07732"/>
    </source>
</evidence>
<dbReference type="GO" id="GO:0005507">
    <property type="term" value="F:copper ion binding"/>
    <property type="evidence" value="ECO:0007669"/>
    <property type="project" value="InterPro"/>
</dbReference>
<dbReference type="GO" id="GO:0004022">
    <property type="term" value="F:alcohol dehydrogenase (NAD+) activity"/>
    <property type="evidence" value="ECO:0007669"/>
    <property type="project" value="TreeGrafter"/>
</dbReference>
<evidence type="ECO:0000313" key="5">
    <source>
        <dbReference type="EMBL" id="KAG7404597.1"/>
    </source>
</evidence>
<name>A0A8J5NLN4_FUSOX</name>
<feature type="domain" description="Alcohol dehydrogenase iron-type/glycerol dehydrogenase GldA" evidence="2">
    <location>
        <begin position="362"/>
        <end position="527"/>
    </location>
</feature>
<dbReference type="CDD" id="cd11020">
    <property type="entry name" value="CuRO_1_CuNIR"/>
    <property type="match status" value="1"/>
</dbReference>
<feature type="domain" description="Fe-containing alcohol dehydrogenase-like C-terminal" evidence="4">
    <location>
        <begin position="540"/>
        <end position="740"/>
    </location>
</feature>
<dbReference type="InterPro" id="IPR039697">
    <property type="entry name" value="Alcohol_dehydrogenase_Fe"/>
</dbReference>
<sequence length="744" mass="80736">MLTTVLLQAIRALLPVWKRIRVLKPSLLINPIREQSLYPTFGVCPSGKPSIVLAAVRGGHEPVSTAVAFESAGDEITEISSLPREVAVLTSAPNVPPPITRKHPVLLQVALATETKLAQLTSQYKYEQWTFNGTVPGPFIRARVGDVVELTLTNKDPAGNPHNIDCHAFTGPGGGAAVTTVEENESKTARFKLLYPGLYFYHCAAAPVPVHIANGMYGLMYVQPEEDLPPVDKEYYVMQSEFYHEPPEIDDDGRRSDTVEFSYPNGLREEPNIIAFNGSESALTRDKPLKANVGDSVRIFFGNAGPNLTSAFHVIGSHFKKVYRDGDVISPPGRAIQTITVPPGSASIVDLKIFGLPFPQACCKHLETNFKRSRVYIIASASLSKNTSYVDQLKSALDGLVVGVRIGISPHTPISEIVDILADVKDLEVDCIVTLGAGSITDGAKLVRFAFANQAWTEKEIDTLWGGKSHNPNKRDVLNEPTIILICIPTSLSGAEYQAIAGATDTKSKAKRIFEPMLGPNLVIQDPQLATTTPQKTWLSSGIRAVDHCVEILCSLKSNVAADEWAARGLDELISGLLSSKHEPEDLDARHLCQKGVMKAMRAVSCDVPLGASHAIGHQLEPLGVGHGDTSCILLPEVCKFNARKGANIDRQKQTVEVLLKQKDVKSILAKAGASSDERDLGDVLDLIIRELGMPRTLETVGVTPDRFKTLATNSLSDLWIKTNPYPITRGEEVIEILEAVSGP</sequence>
<comment type="caution">
    <text evidence="5">The sequence shown here is derived from an EMBL/GenBank/DDBJ whole genome shotgun (WGS) entry which is preliminary data.</text>
</comment>
<dbReference type="FunFam" id="2.60.40.420:FF:000093">
    <property type="entry name" value="Copper-containing nitrite reductase"/>
    <property type="match status" value="1"/>
</dbReference>
<evidence type="ECO:0000259" key="2">
    <source>
        <dbReference type="Pfam" id="PF00465"/>
    </source>
</evidence>
<dbReference type="PANTHER" id="PTHR11496">
    <property type="entry name" value="ALCOHOL DEHYDROGENASE"/>
    <property type="match status" value="1"/>
</dbReference>
<evidence type="ECO:0000259" key="4">
    <source>
        <dbReference type="Pfam" id="PF25137"/>
    </source>
</evidence>
<feature type="domain" description="Plastocyanin-like" evidence="3">
    <location>
        <begin position="120"/>
        <end position="226"/>
    </location>
</feature>
<dbReference type="InterPro" id="IPR001670">
    <property type="entry name" value="ADH_Fe/GldA"/>
</dbReference>
<organism evidence="5 6">
    <name type="scientific">Fusarium oxysporum f. sp. raphani</name>
    <dbReference type="NCBI Taxonomy" id="96318"/>
    <lineage>
        <taxon>Eukaryota</taxon>
        <taxon>Fungi</taxon>
        <taxon>Dikarya</taxon>
        <taxon>Ascomycota</taxon>
        <taxon>Pezizomycotina</taxon>
        <taxon>Sordariomycetes</taxon>
        <taxon>Hypocreomycetidae</taxon>
        <taxon>Hypocreales</taxon>
        <taxon>Nectriaceae</taxon>
        <taxon>Fusarium</taxon>
        <taxon>Fusarium oxysporum species complex</taxon>
    </lineage>
</organism>
<accession>A0A8J5NLN4</accession>
<dbReference type="CDD" id="cd08192">
    <property type="entry name" value="MAR-like"/>
    <property type="match status" value="1"/>
</dbReference>
<dbReference type="PANTHER" id="PTHR11496:SF107">
    <property type="entry name" value="ALCOHOL DEHYDROGENASE, PUTATIVE (AFU_ORTHOLOGUE AFUA_1G06800)-RELATED"/>
    <property type="match status" value="1"/>
</dbReference>
<dbReference type="GO" id="GO:0005739">
    <property type="term" value="C:mitochondrion"/>
    <property type="evidence" value="ECO:0007669"/>
    <property type="project" value="TreeGrafter"/>
</dbReference>
<dbReference type="AlphaFoldDB" id="A0A8J5NLN4"/>